<dbReference type="SMART" id="SM00259">
    <property type="entry name" value="ZnF_A20"/>
    <property type="match status" value="1"/>
</dbReference>
<evidence type="ECO:0000259" key="5">
    <source>
        <dbReference type="PROSITE" id="PS51205"/>
    </source>
</evidence>
<dbReference type="AlphaFoldDB" id="A0A8S9YZQ1"/>
<dbReference type="Pfam" id="PF01754">
    <property type="entry name" value="zf-A20"/>
    <property type="match status" value="1"/>
</dbReference>
<dbReference type="EMBL" id="JTDE01001643">
    <property type="protein sequence ID" value="KAF7258583.1"/>
    <property type="molecule type" value="Genomic_DNA"/>
</dbReference>
<dbReference type="GO" id="GO:0005085">
    <property type="term" value="F:guanyl-nucleotide exchange factor activity"/>
    <property type="evidence" value="ECO:0007669"/>
    <property type="project" value="InterPro"/>
</dbReference>
<dbReference type="InterPro" id="IPR037191">
    <property type="entry name" value="VPS9_dom_sf"/>
</dbReference>
<dbReference type="OrthoDB" id="300289at2759"/>
<evidence type="ECO:0000313" key="7">
    <source>
        <dbReference type="Proteomes" id="UP000822476"/>
    </source>
</evidence>
<feature type="domain" description="VPS9" evidence="5">
    <location>
        <begin position="199"/>
        <end position="380"/>
    </location>
</feature>
<feature type="domain" description="A20-type" evidence="4">
    <location>
        <begin position="7"/>
        <end position="41"/>
    </location>
</feature>
<dbReference type="Gene3D" id="1.20.1050.80">
    <property type="entry name" value="VPS9 domain"/>
    <property type="match status" value="1"/>
</dbReference>
<dbReference type="SUPFAM" id="SSF109993">
    <property type="entry name" value="VPS9 domain"/>
    <property type="match status" value="1"/>
</dbReference>
<dbReference type="GO" id="GO:0003677">
    <property type="term" value="F:DNA binding"/>
    <property type="evidence" value="ECO:0007669"/>
    <property type="project" value="InterPro"/>
</dbReference>
<dbReference type="PROSITE" id="PS51036">
    <property type="entry name" value="ZF_A20"/>
    <property type="match status" value="1"/>
</dbReference>
<dbReference type="InterPro" id="IPR041545">
    <property type="entry name" value="DUF5601"/>
</dbReference>
<evidence type="ECO:0008006" key="8">
    <source>
        <dbReference type="Google" id="ProtNLM"/>
    </source>
</evidence>
<proteinExistence type="predicted"/>
<keyword evidence="2" id="KW-0863">Zinc-finger</keyword>
<evidence type="ECO:0000259" key="4">
    <source>
        <dbReference type="PROSITE" id="PS51036"/>
    </source>
</evidence>
<dbReference type="InterPro" id="IPR045046">
    <property type="entry name" value="Vps9-like"/>
</dbReference>
<keyword evidence="3" id="KW-0862">Zinc</keyword>
<evidence type="ECO:0000256" key="1">
    <source>
        <dbReference type="ARBA" id="ARBA00022723"/>
    </source>
</evidence>
<evidence type="ECO:0000256" key="3">
    <source>
        <dbReference type="ARBA" id="ARBA00022833"/>
    </source>
</evidence>
<protein>
    <recommendedName>
        <fullName evidence="8">Rab5 GDP/GTP exchange factor</fullName>
    </recommendedName>
</protein>
<dbReference type="PANTHER" id="PTHR23101:SF122">
    <property type="entry name" value="RABAPTIN-5-ASSOCIATED EXCHANGE FACTOR FOR RAB5"/>
    <property type="match status" value="1"/>
</dbReference>
<dbReference type="InterPro" id="IPR003123">
    <property type="entry name" value="VPS9"/>
</dbReference>
<name>A0A8S9YZQ1_9TREM</name>
<dbReference type="SMART" id="SM00167">
    <property type="entry name" value="VPS9"/>
    <property type="match status" value="1"/>
</dbReference>
<dbReference type="InterPro" id="IPR002653">
    <property type="entry name" value="Znf_A20"/>
</dbReference>
<keyword evidence="7" id="KW-1185">Reference proteome</keyword>
<keyword evidence="1" id="KW-0479">Metal-binding</keyword>
<dbReference type="Gene3D" id="1.10.246.120">
    <property type="match status" value="1"/>
</dbReference>
<evidence type="ECO:0000256" key="2">
    <source>
        <dbReference type="ARBA" id="ARBA00022771"/>
    </source>
</evidence>
<gene>
    <name evidence="6" type="ORF">EG68_04118</name>
</gene>
<sequence length="541" mass="60367">MTTSKVQSSNLRCKNNCGFYGNPSWDGYCSVCYRETYIQQGLSRNVTTNLPAASTQAFSKFEAKRKQLAGKGTNTLKNIFRFTKDGNRDKTTALPEECYQAASEFNAFLGTLKAAVSADISRLVTKQLEELETMGGSHINQYSVVIQKFYQKVSERIAKSPLYSGLGTAMTEKLMDAIEKFLTTWIHDWLFASPITDDEMVDLKLQEKIRSLHWITPSLLDSPIDVKCASEMASLEAATLALIQVNALYASVDKLNEIVRCCLHVFDSLKRHYQLTKKSNTSCDNSSPSRFEIPTSGPSDVVPLSSADSSCEATANADDFLPTLIWVVLSANPPRLHSNLQFIMRFANQTRLNSGQAGYFFTNLSCAVHFITNLTHQSLNLTELEFYRCMRTGRPLIRRNGAQFEGEQLLIDNEIRLLDLQDKVDEFDTKLATLEREQKDLGDSLQQKLQSVRATYSLSPIADKLDPRHLENPHVLILGPPSPQMSSAQPQVNSGNTVEMPSLLDMDVDDSVNQFLPQPITPLPYHTDLNGTSTISTNNDG</sequence>
<dbReference type="SUPFAM" id="SSF57716">
    <property type="entry name" value="Glucocorticoid receptor-like (DNA-binding domain)"/>
    <property type="match status" value="1"/>
</dbReference>
<comment type="caution">
    <text evidence="6">The sequence shown here is derived from an EMBL/GenBank/DDBJ whole genome shotgun (WGS) entry which is preliminary data.</text>
</comment>
<dbReference type="Pfam" id="PF18151">
    <property type="entry name" value="DUF5601"/>
    <property type="match status" value="1"/>
</dbReference>
<dbReference type="GO" id="GO:0031267">
    <property type="term" value="F:small GTPase binding"/>
    <property type="evidence" value="ECO:0007669"/>
    <property type="project" value="TreeGrafter"/>
</dbReference>
<dbReference type="Gene3D" id="1.20.5.4770">
    <property type="match status" value="1"/>
</dbReference>
<dbReference type="PANTHER" id="PTHR23101">
    <property type="entry name" value="RAB GDP/GTP EXCHANGE FACTOR"/>
    <property type="match status" value="1"/>
</dbReference>
<dbReference type="GO" id="GO:0030139">
    <property type="term" value="C:endocytic vesicle"/>
    <property type="evidence" value="ECO:0007669"/>
    <property type="project" value="TreeGrafter"/>
</dbReference>
<organism evidence="6 7">
    <name type="scientific">Paragonimus skrjabini miyazakii</name>
    <dbReference type="NCBI Taxonomy" id="59628"/>
    <lineage>
        <taxon>Eukaryota</taxon>
        <taxon>Metazoa</taxon>
        <taxon>Spiralia</taxon>
        <taxon>Lophotrochozoa</taxon>
        <taxon>Platyhelminthes</taxon>
        <taxon>Trematoda</taxon>
        <taxon>Digenea</taxon>
        <taxon>Plagiorchiida</taxon>
        <taxon>Troglotremata</taxon>
        <taxon>Troglotrematidae</taxon>
        <taxon>Paragonimus</taxon>
    </lineage>
</organism>
<dbReference type="GO" id="GO:0016192">
    <property type="term" value="P:vesicle-mediated transport"/>
    <property type="evidence" value="ECO:0007669"/>
    <property type="project" value="InterPro"/>
</dbReference>
<reference evidence="6" key="1">
    <citation type="submission" date="2019-07" db="EMBL/GenBank/DDBJ databases">
        <title>Annotation for the trematode Paragonimus miyazaki's.</title>
        <authorList>
            <person name="Choi Y.-J."/>
        </authorList>
    </citation>
    <scope>NUCLEOTIDE SEQUENCE</scope>
    <source>
        <strain evidence="6">Japan</strain>
    </source>
</reference>
<dbReference type="PROSITE" id="PS51205">
    <property type="entry name" value="VPS9"/>
    <property type="match status" value="1"/>
</dbReference>
<dbReference type="Proteomes" id="UP000822476">
    <property type="component" value="Unassembled WGS sequence"/>
</dbReference>
<dbReference type="GO" id="GO:0005829">
    <property type="term" value="C:cytosol"/>
    <property type="evidence" value="ECO:0007669"/>
    <property type="project" value="TreeGrafter"/>
</dbReference>
<evidence type="ECO:0000313" key="6">
    <source>
        <dbReference type="EMBL" id="KAF7258583.1"/>
    </source>
</evidence>
<dbReference type="Pfam" id="PF02204">
    <property type="entry name" value="VPS9"/>
    <property type="match status" value="1"/>
</dbReference>
<accession>A0A8S9YZQ1</accession>
<dbReference type="GO" id="GO:0008270">
    <property type="term" value="F:zinc ion binding"/>
    <property type="evidence" value="ECO:0007669"/>
    <property type="project" value="UniProtKB-KW"/>
</dbReference>